<dbReference type="Pfam" id="PF12571">
    <property type="entry name" value="Phage_tail_fib"/>
    <property type="match status" value="1"/>
</dbReference>
<proteinExistence type="predicted"/>
<dbReference type="HOGENOM" id="CLU_015185_0_0_6"/>
<evidence type="ECO:0000313" key="2">
    <source>
        <dbReference type="EMBL" id="EPF14919.1"/>
    </source>
</evidence>
<evidence type="ECO:0000313" key="3">
    <source>
        <dbReference type="Proteomes" id="UP000014585"/>
    </source>
</evidence>
<reference evidence="2 3" key="1">
    <citation type="submission" date="2013-04" db="EMBL/GenBank/DDBJ databases">
        <authorList>
            <person name="Weinstock G."/>
            <person name="Sodergren E."/>
            <person name="Lobos E.A."/>
            <person name="Fulton L."/>
            <person name="Fulton R."/>
            <person name="Courtney L."/>
            <person name="Fronick C."/>
            <person name="O'Laughlin M."/>
            <person name="Godfrey J."/>
            <person name="Wilson R.M."/>
            <person name="Miner T."/>
            <person name="Farmer C."/>
            <person name="Delehaunty K."/>
            <person name="Cordes M."/>
            <person name="Minx P."/>
            <person name="Tomlinson C."/>
            <person name="Chen J."/>
            <person name="Wollam A."/>
            <person name="Pepin K.H."/>
            <person name="Palsikar V.B."/>
            <person name="Zhang X."/>
            <person name="Suruliraj S."/>
            <person name="Perna N.T."/>
            <person name="Plunkett G."/>
            <person name="Warren W."/>
            <person name="Mitreva M."/>
            <person name="Mardis E.R."/>
            <person name="Wilson R.K."/>
        </authorList>
    </citation>
    <scope>NUCLEOTIDE SEQUENCE [LARGE SCALE GENOMIC DNA]</scope>
    <source>
        <strain evidence="2 3">DSM 4568</strain>
    </source>
</reference>
<dbReference type="PATRIC" id="fig|566551.4.peg.3271"/>
<organism evidence="2 3">
    <name type="scientific">Cedecea davisae DSM 4568</name>
    <dbReference type="NCBI Taxonomy" id="566551"/>
    <lineage>
        <taxon>Bacteria</taxon>
        <taxon>Pseudomonadati</taxon>
        <taxon>Pseudomonadota</taxon>
        <taxon>Gammaproteobacteria</taxon>
        <taxon>Enterobacterales</taxon>
        <taxon>Enterobacteriaceae</taxon>
        <taxon>Cedecea</taxon>
    </lineage>
</organism>
<dbReference type="AlphaFoldDB" id="S3JNU7"/>
<dbReference type="CDD" id="cd19958">
    <property type="entry name" value="pyocin_knob"/>
    <property type="match status" value="1"/>
</dbReference>
<dbReference type="Proteomes" id="UP000014585">
    <property type="component" value="Unassembled WGS sequence"/>
</dbReference>
<dbReference type="EMBL" id="ATDT01000032">
    <property type="protein sequence ID" value="EPF14919.1"/>
    <property type="molecule type" value="Genomic_DNA"/>
</dbReference>
<gene>
    <name evidence="2" type="ORF">HMPREF0201_03586</name>
</gene>
<comment type="caution">
    <text evidence="2">The sequence shown here is derived from an EMBL/GenBank/DDBJ whole genome shotgun (WGS) entry which is preliminary data.</text>
</comment>
<dbReference type="RefSeq" id="WP_016537849.1">
    <property type="nucleotide sequence ID" value="NZ_KE161030.1"/>
</dbReference>
<protein>
    <recommendedName>
        <fullName evidence="1">Phage tail fibre protein N-terminal domain-containing protein</fullName>
    </recommendedName>
</protein>
<dbReference type="STRING" id="566551.HMPREF0201_03586"/>
<dbReference type="OrthoDB" id="9810174at2"/>
<evidence type="ECO:0000259" key="1">
    <source>
        <dbReference type="Pfam" id="PF12571"/>
    </source>
</evidence>
<dbReference type="InterPro" id="IPR022225">
    <property type="entry name" value="Phage_tail_fibre_N"/>
</dbReference>
<accession>S3JNU7</accession>
<feature type="domain" description="Phage tail fibre protein N-terminal" evidence="1">
    <location>
        <begin position="3"/>
        <end position="158"/>
    </location>
</feature>
<name>S3JNU7_9ENTR</name>
<sequence>MSQTVITTAFEALKAQQAAANTPVVLDEFVFANVPNLNITDPIDPAEAMPTTAQIVHRTAVSKTGVVNANGVVYSVTLGADVGDFDFNWVGLRDKTSNTLAMIVHAPVQQKVKNAAGTQGNVLTRSFLMEYDGAKKQTEITTPAGTWQIDFTARLAGMDERQRIENVDIYGLGAFIRDGFLVKRSGNNYSVSAGVGYVGGLRSELLADQALTVATKPVKVWVDVCWKGTLTSVWQVTTAFSVVDALADYVKDDVKHYVFAIAQINADGSVTDLRKNIAFLKQENNLSDVVNVAEARQNLELKSAALRDVGIASGAIPLSENVMLSTAVMNVPAGTDLNTINRTGFYDIAAADASGFTNYPTYPDGTPLYSYGCLLVFVDTLALTQIYLTHRGEMATRQRWVGGWGEWVTTYNTAHKPKPEEVGALPEKGNAVSATKLSQARKIAGHLFDGTADIVIAPADVGAVSIQGGDYNKTYKFGRVEIIPLESNMAALYGAQGAAGSIVSGAEFHWYGNQINLGIARDAGYGAAGFIVALNGRTIMSIDPSGNIAATGNVVATNGVFESGGQVRVYSSNNPPPRQDLSSYATSAWVSSYFVQGVRFGAVESAPIWRGTGYRDQVGYVITGVENDGNESVDTAYRRTLQININGSWMVVGA</sequence>